<sequence>MEFTSNAEIDSFVIGDNTIELIGYVDGIDGSKQVKNNTKTLFKFILNNGQGRRIRILMWEDMAKKYEQTIVNKQILFIERGLIQNVNMTFFKKEENVVPIEVCCWRNTTIKILGRYEELGTIEPQSTINTCIKNCAKEIGKIIRLQGYIRVEFTLVPMGHSSYGNGAIVDDVYRLRVHIVDFKDDPTLKSGVHVECVGEIKKDKNDGIFLQLENMSKIEIIDELVLSTDNLRRGIIPPETRNLDDDEKNKAKRSRIQKNLDDSGINFSRVDLDEDLNWGFRIIISDLNWDSE</sequence>
<dbReference type="SUPFAM" id="SSF50249">
    <property type="entry name" value="Nucleic acid-binding proteins"/>
    <property type="match status" value="1"/>
</dbReference>
<protein>
    <submittedName>
        <fullName evidence="1">Uncharacterized protein</fullName>
    </submittedName>
</protein>
<evidence type="ECO:0000313" key="2">
    <source>
        <dbReference type="Proteomes" id="UP001152799"/>
    </source>
</evidence>
<name>A0A9N9QSH5_9CUCU</name>
<dbReference type="EMBL" id="OU892284">
    <property type="protein sequence ID" value="CAG9772341.1"/>
    <property type="molecule type" value="Genomic_DNA"/>
</dbReference>
<dbReference type="AlphaFoldDB" id="A0A9N9QSH5"/>
<evidence type="ECO:0000313" key="1">
    <source>
        <dbReference type="EMBL" id="CAG9772341.1"/>
    </source>
</evidence>
<dbReference type="Gene3D" id="2.40.50.140">
    <property type="entry name" value="Nucleic acid-binding proteins"/>
    <property type="match status" value="1"/>
</dbReference>
<accession>A0A9N9QSH5</accession>
<reference evidence="1" key="1">
    <citation type="submission" date="2022-01" db="EMBL/GenBank/DDBJ databases">
        <authorList>
            <person name="King R."/>
        </authorList>
    </citation>
    <scope>NUCLEOTIDE SEQUENCE</scope>
</reference>
<dbReference type="Proteomes" id="UP001152799">
    <property type="component" value="Chromosome 8"/>
</dbReference>
<gene>
    <name evidence="1" type="ORF">CEUTPL_LOCUS12754</name>
</gene>
<dbReference type="InterPro" id="IPR012340">
    <property type="entry name" value="NA-bd_OB-fold"/>
</dbReference>
<keyword evidence="2" id="KW-1185">Reference proteome</keyword>
<organism evidence="1 2">
    <name type="scientific">Ceutorhynchus assimilis</name>
    <name type="common">cabbage seed weevil</name>
    <dbReference type="NCBI Taxonomy" id="467358"/>
    <lineage>
        <taxon>Eukaryota</taxon>
        <taxon>Metazoa</taxon>
        <taxon>Ecdysozoa</taxon>
        <taxon>Arthropoda</taxon>
        <taxon>Hexapoda</taxon>
        <taxon>Insecta</taxon>
        <taxon>Pterygota</taxon>
        <taxon>Neoptera</taxon>
        <taxon>Endopterygota</taxon>
        <taxon>Coleoptera</taxon>
        <taxon>Polyphaga</taxon>
        <taxon>Cucujiformia</taxon>
        <taxon>Curculionidae</taxon>
        <taxon>Ceutorhynchinae</taxon>
        <taxon>Ceutorhynchus</taxon>
    </lineage>
</organism>
<proteinExistence type="predicted"/>
<dbReference type="OrthoDB" id="6803290at2759"/>